<keyword evidence="3" id="KW-1185">Reference proteome</keyword>
<name>A0ABR2SZC3_9ROSI</name>
<organism evidence="2 3">
    <name type="scientific">Hibiscus sabdariffa</name>
    <name type="common">roselle</name>
    <dbReference type="NCBI Taxonomy" id="183260"/>
    <lineage>
        <taxon>Eukaryota</taxon>
        <taxon>Viridiplantae</taxon>
        <taxon>Streptophyta</taxon>
        <taxon>Embryophyta</taxon>
        <taxon>Tracheophyta</taxon>
        <taxon>Spermatophyta</taxon>
        <taxon>Magnoliopsida</taxon>
        <taxon>eudicotyledons</taxon>
        <taxon>Gunneridae</taxon>
        <taxon>Pentapetalae</taxon>
        <taxon>rosids</taxon>
        <taxon>malvids</taxon>
        <taxon>Malvales</taxon>
        <taxon>Malvaceae</taxon>
        <taxon>Malvoideae</taxon>
        <taxon>Hibiscus</taxon>
    </lineage>
</organism>
<sequence>MAVAVIGGGIRGLVSAYILAETGVDVVVYEEEEELGGHAKTLHVDAVDIDLGFLFLNPASYVSLLEMFDSLGVDVETCDVSFSISHDKGNGYEWCSQYGFSNYFAQKKKLLNPFNWQYLKEIIKFGNDVESYLELLEKNPDIDRNETLGQFIKSRAYSEHFQNTFLAPICGSMCSSSREDVMSFSAFFVLSFIRTHHLHQLFGQPQWLTIRRHSYFVKRVRDVLESRGCLFKLGCRVQSVLPADNGTTVVCGDGFQETHNGCIMAVAAPKALRLLENPTFEETRVLGAFQYASSEIFLHSDSSLMPKNKSAWSALNFLNSRDNKACLTYWLDALQNVGKTSQPFFVTVNPDHTPKNTLLKWSTSCAIPSVAASKGSLELGQIQGKREICVGIIRYTHHVNFLRSKYLFTLLSGYDFHEDELKAGNDAAYGILGKHYSVMCSPKHMSPSFMETMARLFVAKFFQQYVSVGCIILLEEGGRIFTFKGNMEKCHLKTVLKVHNPQFYWRIMKEADLGLADAYINGDFSFLDKDKGLLNLFLINKRRFANKELNNAATGSNKRRTWLSPALFTATISSAKYFLKHVLRQNSVTQARRNISRHYDQGNELFALYLGETMQYSSGLFKTGEEHLDVVQRIKISSLIEKTRIEKWHEVLDIGCGWGSLAIEVVKRTGCKYTGITLSEQQLKYAEEKVKEAGLQENIKLLLCDYRQLPKTNQYDRIISVEMVEHVGEAYIDEFYRCCDQLLKEDGLFVLQFITTPEELATEVQQTAGFIKEYIFPGGLLLSLNRHLKAMAAASRLSKLLGLGYDEKLLRTWEYYFDYCAAGFKTGTLIDYQAKAKILIAVEYDYRLCFLGPAILVHWGIHTKVSLQHIPSWMVEQV</sequence>
<dbReference type="CDD" id="cd02440">
    <property type="entry name" value="AdoMet_MTases"/>
    <property type="match status" value="1"/>
</dbReference>
<dbReference type="Pfam" id="PF01593">
    <property type="entry name" value="Amino_oxidase"/>
    <property type="match status" value="1"/>
</dbReference>
<dbReference type="InterPro" id="IPR026669">
    <property type="entry name" value="Arsenite_MeTrfase-like"/>
</dbReference>
<gene>
    <name evidence="2" type="ORF">V6N11_032005</name>
</gene>
<dbReference type="PANTHER" id="PTHR43675:SF10">
    <property type="entry name" value="CYCLOPROPANE FATTY ACID SYNTHASE"/>
    <property type="match status" value="1"/>
</dbReference>
<dbReference type="InterPro" id="IPR002937">
    <property type="entry name" value="Amino_oxidase"/>
</dbReference>
<accession>A0ABR2SZC3</accession>
<feature type="domain" description="Amine oxidase" evidence="1">
    <location>
        <begin position="12"/>
        <end position="309"/>
    </location>
</feature>
<dbReference type="Gene3D" id="3.50.50.60">
    <property type="entry name" value="FAD/NAD(P)-binding domain"/>
    <property type="match status" value="1"/>
</dbReference>
<evidence type="ECO:0000259" key="1">
    <source>
        <dbReference type="Pfam" id="PF01593"/>
    </source>
</evidence>
<dbReference type="EMBL" id="JBBPBN010000010">
    <property type="protein sequence ID" value="KAK9030583.1"/>
    <property type="molecule type" value="Genomic_DNA"/>
</dbReference>
<dbReference type="Pfam" id="PF02353">
    <property type="entry name" value="CMAS"/>
    <property type="match status" value="1"/>
</dbReference>
<protein>
    <recommendedName>
        <fullName evidence="1">Amine oxidase domain-containing protein</fullName>
    </recommendedName>
</protein>
<dbReference type="Proteomes" id="UP001396334">
    <property type="component" value="Unassembled WGS sequence"/>
</dbReference>
<comment type="caution">
    <text evidence="2">The sequence shown here is derived from an EMBL/GenBank/DDBJ whole genome shotgun (WGS) entry which is preliminary data.</text>
</comment>
<dbReference type="PANTHER" id="PTHR43675">
    <property type="entry name" value="ARSENITE METHYLTRANSFERASE"/>
    <property type="match status" value="1"/>
</dbReference>
<dbReference type="Gene3D" id="3.40.50.150">
    <property type="entry name" value="Vaccinia Virus protein VP39"/>
    <property type="match status" value="1"/>
</dbReference>
<dbReference type="InterPro" id="IPR036188">
    <property type="entry name" value="FAD/NAD-bd_sf"/>
</dbReference>
<evidence type="ECO:0000313" key="3">
    <source>
        <dbReference type="Proteomes" id="UP001396334"/>
    </source>
</evidence>
<dbReference type="SUPFAM" id="SSF51905">
    <property type="entry name" value="FAD/NAD(P)-binding domain"/>
    <property type="match status" value="1"/>
</dbReference>
<reference evidence="2 3" key="1">
    <citation type="journal article" date="2024" name="G3 (Bethesda)">
        <title>Genome assembly of Hibiscus sabdariffa L. provides insights into metabolisms of medicinal natural products.</title>
        <authorList>
            <person name="Kim T."/>
        </authorList>
    </citation>
    <scope>NUCLEOTIDE SEQUENCE [LARGE SCALE GENOMIC DNA]</scope>
    <source>
        <strain evidence="2">TK-2024</strain>
        <tissue evidence="2">Old leaves</tissue>
    </source>
</reference>
<dbReference type="SUPFAM" id="SSF53335">
    <property type="entry name" value="S-adenosyl-L-methionine-dependent methyltransferases"/>
    <property type="match status" value="1"/>
</dbReference>
<dbReference type="InterPro" id="IPR029063">
    <property type="entry name" value="SAM-dependent_MTases_sf"/>
</dbReference>
<evidence type="ECO:0000313" key="2">
    <source>
        <dbReference type="EMBL" id="KAK9030583.1"/>
    </source>
</evidence>
<proteinExistence type="predicted"/>